<reference evidence="1 2" key="1">
    <citation type="submission" date="2015-12" db="EMBL/GenBank/DDBJ databases">
        <authorList>
            <person name="Shamseldin A."/>
            <person name="Moawad H."/>
            <person name="Abd El-Rahim W.M."/>
            <person name="Sadowsky M.J."/>
        </authorList>
    </citation>
    <scope>NUCLEOTIDE SEQUENCE [LARGE SCALE GENOMIC DNA]</scope>
    <source>
        <strain evidence="1 2">SJ5A-1</strain>
    </source>
</reference>
<protein>
    <submittedName>
        <fullName evidence="1">Uncharacterized protein</fullName>
    </submittedName>
</protein>
<evidence type="ECO:0000313" key="2">
    <source>
        <dbReference type="Proteomes" id="UP000054396"/>
    </source>
</evidence>
<proteinExistence type="predicted"/>
<sequence length="107" mass="12095">METTIGLKRLLHLLLNGRIAFRVFSQLRSDTLMPRKPLEMLNLLLHMAKRFHLPLQVIHGFLQSLPPFVAIISLSLQLFAQSGKIDAFLLRGPFTIALAVVTVITHQ</sequence>
<gene>
    <name evidence="1" type="ORF">AVJ23_04505</name>
</gene>
<organism evidence="1 2">
    <name type="scientific">Pseudoponticoccus marisrubri</name>
    <dbReference type="NCBI Taxonomy" id="1685382"/>
    <lineage>
        <taxon>Bacteria</taxon>
        <taxon>Pseudomonadati</taxon>
        <taxon>Pseudomonadota</taxon>
        <taxon>Alphaproteobacteria</taxon>
        <taxon>Rhodobacterales</taxon>
        <taxon>Roseobacteraceae</taxon>
        <taxon>Pseudoponticoccus</taxon>
    </lineage>
</organism>
<keyword evidence="2" id="KW-1185">Reference proteome</keyword>
<comment type="caution">
    <text evidence="1">The sequence shown here is derived from an EMBL/GenBank/DDBJ whole genome shotgun (WGS) entry which is preliminary data.</text>
</comment>
<dbReference type="EMBL" id="LPXO01000002">
    <property type="protein sequence ID" value="KUF11848.1"/>
    <property type="molecule type" value="Genomic_DNA"/>
</dbReference>
<evidence type="ECO:0000313" key="1">
    <source>
        <dbReference type="EMBL" id="KUF11848.1"/>
    </source>
</evidence>
<accession>A0A0W7WMX8</accession>
<name>A0A0W7WMX8_9RHOB</name>
<dbReference type="Proteomes" id="UP000054396">
    <property type="component" value="Unassembled WGS sequence"/>
</dbReference>
<dbReference type="AlphaFoldDB" id="A0A0W7WMX8"/>